<dbReference type="Proteomes" id="UP000317429">
    <property type="component" value="Chromosome"/>
</dbReference>
<evidence type="ECO:0000313" key="1">
    <source>
        <dbReference type="EMBL" id="QDU88821.1"/>
    </source>
</evidence>
<sequence length="137" mass="15173">MIEQNKARVREFIDRVLSSGEVSATGDFFHADMVEEVPLPGQGPGLAGLEATLTALRTAFPDMRWRVEEQIAEGDRVLTRFVWDGTHRGDFFGMPATNRAVSVWGMVVDRFEGSKIQSTRILMDTMSLMQQLGAAPG</sequence>
<dbReference type="EMBL" id="CP036291">
    <property type="protein sequence ID" value="QDU88821.1"/>
    <property type="molecule type" value="Genomic_DNA"/>
</dbReference>
<keyword evidence="2" id="KW-1185">Reference proteome</keyword>
<dbReference type="RefSeq" id="WP_145284198.1">
    <property type="nucleotide sequence ID" value="NZ_CP036291.1"/>
</dbReference>
<name>A0A518DBG9_9BACT</name>
<dbReference type="PANTHER" id="PTHR38436:SF1">
    <property type="entry name" value="ESTER CYCLASE"/>
    <property type="match status" value="1"/>
</dbReference>
<dbReference type="GO" id="GO:0030638">
    <property type="term" value="P:polyketide metabolic process"/>
    <property type="evidence" value="ECO:0007669"/>
    <property type="project" value="InterPro"/>
</dbReference>
<dbReference type="InterPro" id="IPR032710">
    <property type="entry name" value="NTF2-like_dom_sf"/>
</dbReference>
<dbReference type="PANTHER" id="PTHR38436">
    <property type="entry name" value="POLYKETIDE CYCLASE SNOAL-LIKE DOMAIN"/>
    <property type="match status" value="1"/>
</dbReference>
<dbReference type="InterPro" id="IPR009959">
    <property type="entry name" value="Cyclase_SnoaL-like"/>
</dbReference>
<accession>A0A518DBG9</accession>
<reference evidence="1 2" key="1">
    <citation type="submission" date="2019-02" db="EMBL/GenBank/DDBJ databases">
        <title>Deep-cultivation of Planctomycetes and their phenomic and genomic characterization uncovers novel biology.</title>
        <authorList>
            <person name="Wiegand S."/>
            <person name="Jogler M."/>
            <person name="Boedeker C."/>
            <person name="Pinto D."/>
            <person name="Vollmers J."/>
            <person name="Rivas-Marin E."/>
            <person name="Kohn T."/>
            <person name="Peeters S.H."/>
            <person name="Heuer A."/>
            <person name="Rast P."/>
            <person name="Oberbeckmann S."/>
            <person name="Bunk B."/>
            <person name="Jeske O."/>
            <person name="Meyerdierks A."/>
            <person name="Storesund J.E."/>
            <person name="Kallscheuer N."/>
            <person name="Luecker S."/>
            <person name="Lage O.M."/>
            <person name="Pohl T."/>
            <person name="Merkel B.J."/>
            <person name="Hornburger P."/>
            <person name="Mueller R.-W."/>
            <person name="Bruemmer F."/>
            <person name="Labrenz M."/>
            <person name="Spormann A.M."/>
            <person name="Op den Camp H."/>
            <person name="Overmann J."/>
            <person name="Amann R."/>
            <person name="Jetten M.S.M."/>
            <person name="Mascher T."/>
            <person name="Medema M.H."/>
            <person name="Devos D.P."/>
            <person name="Kaster A.-K."/>
            <person name="Ovreas L."/>
            <person name="Rohde M."/>
            <person name="Galperin M.Y."/>
            <person name="Jogler C."/>
        </authorList>
    </citation>
    <scope>NUCLEOTIDE SEQUENCE [LARGE SCALE GENOMIC DNA]</scope>
    <source>
        <strain evidence="1 2">Pla175</strain>
    </source>
</reference>
<dbReference type="AlphaFoldDB" id="A0A518DBG9"/>
<gene>
    <name evidence="1" type="ORF">Pla175_22050</name>
</gene>
<dbReference type="Gene3D" id="3.10.450.50">
    <property type="match status" value="1"/>
</dbReference>
<organism evidence="1 2">
    <name type="scientific">Pirellulimonas nuda</name>
    <dbReference type="NCBI Taxonomy" id="2528009"/>
    <lineage>
        <taxon>Bacteria</taxon>
        <taxon>Pseudomonadati</taxon>
        <taxon>Planctomycetota</taxon>
        <taxon>Planctomycetia</taxon>
        <taxon>Pirellulales</taxon>
        <taxon>Lacipirellulaceae</taxon>
        <taxon>Pirellulimonas</taxon>
    </lineage>
</organism>
<dbReference type="SUPFAM" id="SSF54427">
    <property type="entry name" value="NTF2-like"/>
    <property type="match status" value="1"/>
</dbReference>
<protein>
    <submittedName>
        <fullName evidence="1">SnoaL-like polyketide cyclase</fullName>
    </submittedName>
</protein>
<dbReference type="KEGG" id="pnd:Pla175_22050"/>
<dbReference type="OrthoDB" id="9182871at2"/>
<evidence type="ECO:0000313" key="2">
    <source>
        <dbReference type="Proteomes" id="UP000317429"/>
    </source>
</evidence>
<dbReference type="Pfam" id="PF07366">
    <property type="entry name" value="SnoaL"/>
    <property type="match status" value="1"/>
</dbReference>
<proteinExistence type="predicted"/>